<dbReference type="Proteomes" id="UP001057877">
    <property type="component" value="Chromosome"/>
</dbReference>
<protein>
    <submittedName>
        <fullName evidence="2">Uncharacterized protein</fullName>
    </submittedName>
</protein>
<accession>A0ABY5S1Y0</accession>
<organism evidence="2 3">
    <name type="scientific">Paenibacillus spongiae</name>
    <dbReference type="NCBI Taxonomy" id="2909671"/>
    <lineage>
        <taxon>Bacteria</taxon>
        <taxon>Bacillati</taxon>
        <taxon>Bacillota</taxon>
        <taxon>Bacilli</taxon>
        <taxon>Bacillales</taxon>
        <taxon>Paenibacillaceae</taxon>
        <taxon>Paenibacillus</taxon>
    </lineage>
</organism>
<feature type="compositionally biased region" description="Low complexity" evidence="1">
    <location>
        <begin position="101"/>
        <end position="141"/>
    </location>
</feature>
<evidence type="ECO:0000313" key="3">
    <source>
        <dbReference type="Proteomes" id="UP001057877"/>
    </source>
</evidence>
<evidence type="ECO:0000256" key="1">
    <source>
        <dbReference type="SAM" id="MobiDB-lite"/>
    </source>
</evidence>
<proteinExistence type="predicted"/>
<evidence type="ECO:0000313" key="2">
    <source>
        <dbReference type="EMBL" id="UVI27877.1"/>
    </source>
</evidence>
<dbReference type="EMBL" id="CP091430">
    <property type="protein sequence ID" value="UVI27877.1"/>
    <property type="molecule type" value="Genomic_DNA"/>
</dbReference>
<feature type="region of interest" description="Disordered" evidence="1">
    <location>
        <begin position="99"/>
        <end position="141"/>
    </location>
</feature>
<gene>
    <name evidence="2" type="ORF">L1F29_20740</name>
</gene>
<keyword evidence="3" id="KW-1185">Reference proteome</keyword>
<name>A0ABY5S1Y0_9BACL</name>
<reference evidence="2" key="1">
    <citation type="submission" date="2022-01" db="EMBL/GenBank/DDBJ databases">
        <title>Paenibacillus spongiae sp. nov., isolated from marine sponge.</title>
        <authorList>
            <person name="Li Z."/>
            <person name="Zhang M."/>
        </authorList>
    </citation>
    <scope>NUCLEOTIDE SEQUENCE</scope>
    <source>
        <strain evidence="2">PHS-Z3</strain>
    </source>
</reference>
<sequence length="224" mass="24194">MFQNNQQMFNQQAGNQSNKYQPVGYVQSQYQGIPKSRGGISAQNAGPVISHVGYTAAQSNQNLSQQSRSGMQGSGFGMNASVGPVISRVGYSNGQDFYSKQQQQPQMQASMAQQQPQMQASMAQQQPQMQASMAQQQPQMQASMAQQQQQPIISKFGFTAAQNASRSSAQMGQQSFQASNFSSQAQSQFHPVYQAAGQIQQAGPVISHVGGYTAGGQSQFGQRF</sequence>
<dbReference type="RefSeq" id="WP_258383965.1">
    <property type="nucleotide sequence ID" value="NZ_CP091430.1"/>
</dbReference>